<evidence type="ECO:0000259" key="7">
    <source>
        <dbReference type="PROSITE" id="PS50950"/>
    </source>
</evidence>
<evidence type="ECO:0000256" key="1">
    <source>
        <dbReference type="ARBA" id="ARBA00022723"/>
    </source>
</evidence>
<dbReference type="SMART" id="SM00980">
    <property type="entry name" value="THAP"/>
    <property type="match status" value="1"/>
</dbReference>
<feature type="domain" description="THAP-type" evidence="7">
    <location>
        <begin position="8"/>
        <end position="92"/>
    </location>
</feature>
<comment type="caution">
    <text evidence="8">The sequence shown here is derived from an EMBL/GenBank/DDBJ whole genome shotgun (WGS) entry which is preliminary data.</text>
</comment>
<keyword evidence="2 5" id="KW-0863">Zinc-finger</keyword>
<dbReference type="GO" id="GO:0043565">
    <property type="term" value="F:sequence-specific DNA binding"/>
    <property type="evidence" value="ECO:0007669"/>
    <property type="project" value="InterPro"/>
</dbReference>
<evidence type="ECO:0000313" key="9">
    <source>
        <dbReference type="Proteomes" id="UP000466442"/>
    </source>
</evidence>
<dbReference type="InterPro" id="IPR006612">
    <property type="entry name" value="THAP_Znf"/>
</dbReference>
<evidence type="ECO:0000256" key="3">
    <source>
        <dbReference type="ARBA" id="ARBA00022833"/>
    </source>
</evidence>
<evidence type="ECO:0000256" key="4">
    <source>
        <dbReference type="ARBA" id="ARBA00023125"/>
    </source>
</evidence>
<feature type="region of interest" description="Disordered" evidence="6">
    <location>
        <begin position="156"/>
        <end position="191"/>
    </location>
</feature>
<keyword evidence="3" id="KW-0862">Zinc</keyword>
<dbReference type="SUPFAM" id="SSF57716">
    <property type="entry name" value="Glucocorticoid receptor-like (DNA-binding domain)"/>
    <property type="match status" value="1"/>
</dbReference>
<keyword evidence="9" id="KW-1185">Reference proteome</keyword>
<dbReference type="PROSITE" id="PS50950">
    <property type="entry name" value="ZF_THAP"/>
    <property type="match status" value="1"/>
</dbReference>
<dbReference type="EMBL" id="WIXP02000004">
    <property type="protein sequence ID" value="KAF6211863.1"/>
    <property type="molecule type" value="Genomic_DNA"/>
</dbReference>
<protein>
    <recommendedName>
        <fullName evidence="7">THAP-type domain-containing protein</fullName>
    </recommendedName>
</protein>
<evidence type="ECO:0000256" key="6">
    <source>
        <dbReference type="SAM" id="MobiDB-lite"/>
    </source>
</evidence>
<evidence type="ECO:0000256" key="2">
    <source>
        <dbReference type="ARBA" id="ARBA00022771"/>
    </source>
</evidence>
<dbReference type="Proteomes" id="UP000466442">
    <property type="component" value="Unassembled WGS sequence"/>
</dbReference>
<reference evidence="8" key="1">
    <citation type="journal article" date="2021" name="Mol. Ecol. Resour.">
        <title>Apolygus lucorum genome provides insights into omnivorousness and mesophyll feeding.</title>
        <authorList>
            <person name="Liu Y."/>
            <person name="Liu H."/>
            <person name="Wang H."/>
            <person name="Huang T."/>
            <person name="Liu B."/>
            <person name="Yang B."/>
            <person name="Yin L."/>
            <person name="Li B."/>
            <person name="Zhang Y."/>
            <person name="Zhang S."/>
            <person name="Jiang F."/>
            <person name="Zhang X."/>
            <person name="Ren Y."/>
            <person name="Wang B."/>
            <person name="Wang S."/>
            <person name="Lu Y."/>
            <person name="Wu K."/>
            <person name="Fan W."/>
            <person name="Wang G."/>
        </authorList>
    </citation>
    <scope>NUCLEOTIDE SEQUENCE</scope>
    <source>
        <strain evidence="8">12Hb</strain>
    </source>
</reference>
<dbReference type="InterPro" id="IPR026516">
    <property type="entry name" value="THAP1/10"/>
</dbReference>
<dbReference type="PANTHER" id="PTHR46600">
    <property type="entry name" value="THAP DOMAIN-CONTAINING"/>
    <property type="match status" value="1"/>
</dbReference>
<dbReference type="AlphaFoldDB" id="A0A8S9XSD2"/>
<gene>
    <name evidence="8" type="ORF">GE061_012379</name>
</gene>
<evidence type="ECO:0000256" key="5">
    <source>
        <dbReference type="PROSITE-ProRule" id="PRU00309"/>
    </source>
</evidence>
<proteinExistence type="predicted"/>
<accession>A0A8S9XSD2</accession>
<dbReference type="Pfam" id="PF05485">
    <property type="entry name" value="THAP"/>
    <property type="match status" value="1"/>
</dbReference>
<organism evidence="8 9">
    <name type="scientific">Apolygus lucorum</name>
    <name type="common">Small green plant bug</name>
    <name type="synonym">Lygocoris lucorum</name>
    <dbReference type="NCBI Taxonomy" id="248454"/>
    <lineage>
        <taxon>Eukaryota</taxon>
        <taxon>Metazoa</taxon>
        <taxon>Ecdysozoa</taxon>
        <taxon>Arthropoda</taxon>
        <taxon>Hexapoda</taxon>
        <taxon>Insecta</taxon>
        <taxon>Pterygota</taxon>
        <taxon>Neoptera</taxon>
        <taxon>Paraneoptera</taxon>
        <taxon>Hemiptera</taxon>
        <taxon>Heteroptera</taxon>
        <taxon>Panheteroptera</taxon>
        <taxon>Cimicomorpha</taxon>
        <taxon>Miridae</taxon>
        <taxon>Mirini</taxon>
        <taxon>Apolygus</taxon>
    </lineage>
</organism>
<keyword evidence="4 5" id="KW-0238">DNA-binding</keyword>
<evidence type="ECO:0000313" key="8">
    <source>
        <dbReference type="EMBL" id="KAF6211863.1"/>
    </source>
</evidence>
<dbReference type="GO" id="GO:0008270">
    <property type="term" value="F:zinc ion binding"/>
    <property type="evidence" value="ECO:0007669"/>
    <property type="project" value="UniProtKB-KW"/>
</dbReference>
<sequence>MFMAYDTMSFELCCVKGCHTNVSKDEDVILYSFPDRDIERELRSRWIDAVQIANSEKRSWEPLDTSRLCSEHFVANRRSHDPTDASYVPTIFPAKSVPNGYELLIDVDDSEFESDGCDSEVIEETSDCLFVVGKIKQEAVDKEDFETLETRTPKTINESKISRVSSKKKRISRRANGAGSPKRSKITSPTIGKKLSRDIASSLFTGKFSSDSSDSDFNANELKDLLYDDEDEVSERELTVSDKLKVALKSPPRPHHDQVDSEEFYLSDVDIRQKKRSRTKKRKKTARFIARGSQAALPGVCDGFVFCTTRDDDFNVGVQCNIFYEFKLVLPEVDEVSSVIDEPSALERTVQS</sequence>
<dbReference type="OrthoDB" id="6620488at2759"/>
<dbReference type="PANTHER" id="PTHR46600:SF11">
    <property type="entry name" value="THAP DOMAIN-CONTAINING PROTEIN 10"/>
    <property type="match status" value="1"/>
</dbReference>
<keyword evidence="1" id="KW-0479">Metal-binding</keyword>
<name>A0A8S9XSD2_APOLU</name>